<dbReference type="InterPro" id="IPR001767">
    <property type="entry name" value="Hedgehog_Hint"/>
</dbReference>
<feature type="signal peptide" evidence="2">
    <location>
        <begin position="1"/>
        <end position="18"/>
    </location>
</feature>
<keyword evidence="5" id="KW-1185">Reference proteome</keyword>
<dbReference type="Pfam" id="PF01079">
    <property type="entry name" value="Hint"/>
    <property type="match status" value="1"/>
</dbReference>
<feature type="non-terminal residue" evidence="4">
    <location>
        <position position="1"/>
    </location>
</feature>
<evidence type="ECO:0000313" key="4">
    <source>
        <dbReference type="EMBL" id="PIO69903.1"/>
    </source>
</evidence>
<sequence length="374" mass="41207">TMLLRLIGVLMLIKQSSASFCGSSAVPFSFEAMPDGQPVLGCARPNCFGWVEGGMAADGHFYRINRRPDGFFRNEDEPSSSRGSRLNRLQQHAVECEESFQSDTCASDNQWVAGIAPLLNVTAFPIVLQCCTFEPLRLSSNRGVATVKPGQIVIGGEVLNNEAFDYISNVEKGINIDGTVTYKVGMRRFYCPPPVEAVPELVTIKPMGNSVQDYRRAPNRAYQAPNVPVNQPIPTNAVDGEDVVVEEVVAQEGVEVPDTTEESDEEPVRVITGEEKRLDDLKVNDWVQTLKGAEISTEELSRVAVLAEKVAEGDCLYQVVEDDHVRTTRVTKVSRVIETGIYSPMTSNGRTFMAENRPKCGWEIVEDMLTISIP</sequence>
<protein>
    <recommendedName>
        <fullName evidence="3">Hedgehog protein Hint domain-containing protein</fullName>
    </recommendedName>
</protein>
<dbReference type="Gene3D" id="2.170.16.10">
    <property type="entry name" value="Hedgehog/Intein (Hint) domain"/>
    <property type="match status" value="1"/>
</dbReference>
<feature type="domain" description="Hedgehog protein Hint" evidence="3">
    <location>
        <begin position="301"/>
        <end position="351"/>
    </location>
</feature>
<gene>
    <name evidence="4" type="ORF">TELCIR_08261</name>
</gene>
<name>A0A2G9UID4_TELCI</name>
<accession>A0A2G9UID4</accession>
<dbReference type="GO" id="GO:0016540">
    <property type="term" value="P:protein autoprocessing"/>
    <property type="evidence" value="ECO:0007669"/>
    <property type="project" value="InterPro"/>
</dbReference>
<dbReference type="EMBL" id="KZ346472">
    <property type="protein sequence ID" value="PIO69903.1"/>
    <property type="molecule type" value="Genomic_DNA"/>
</dbReference>
<reference evidence="4 5" key="1">
    <citation type="submission" date="2015-09" db="EMBL/GenBank/DDBJ databases">
        <title>Draft genome of the parasitic nematode Teladorsagia circumcincta isolate WARC Sus (inbred).</title>
        <authorList>
            <person name="Mitreva M."/>
        </authorList>
    </citation>
    <scope>NUCLEOTIDE SEQUENCE [LARGE SCALE GENOMIC DNA]</scope>
    <source>
        <strain evidence="4 5">S</strain>
    </source>
</reference>
<dbReference type="PANTHER" id="PTHR46706">
    <property type="entry name" value="PROTEIN QUA-1-RELATED"/>
    <property type="match status" value="1"/>
</dbReference>
<evidence type="ECO:0000256" key="2">
    <source>
        <dbReference type="SAM" id="SignalP"/>
    </source>
</evidence>
<dbReference type="PANTHER" id="PTHR46706:SF12">
    <property type="entry name" value="PROTEIN QUA-1-RELATED"/>
    <property type="match status" value="1"/>
</dbReference>
<dbReference type="SUPFAM" id="SSF51294">
    <property type="entry name" value="Hedgehog/intein (Hint) domain"/>
    <property type="match status" value="1"/>
</dbReference>
<feature type="chain" id="PRO_5013641373" description="Hedgehog protein Hint domain-containing protein" evidence="2">
    <location>
        <begin position="19"/>
        <end position="374"/>
    </location>
</feature>
<keyword evidence="1" id="KW-0217">Developmental protein</keyword>
<evidence type="ECO:0000259" key="3">
    <source>
        <dbReference type="Pfam" id="PF01079"/>
    </source>
</evidence>
<evidence type="ECO:0000256" key="1">
    <source>
        <dbReference type="ARBA" id="ARBA00022473"/>
    </source>
</evidence>
<organism evidence="4 5">
    <name type="scientific">Teladorsagia circumcincta</name>
    <name type="common">Brown stomach worm</name>
    <name type="synonym">Ostertagia circumcincta</name>
    <dbReference type="NCBI Taxonomy" id="45464"/>
    <lineage>
        <taxon>Eukaryota</taxon>
        <taxon>Metazoa</taxon>
        <taxon>Ecdysozoa</taxon>
        <taxon>Nematoda</taxon>
        <taxon>Chromadorea</taxon>
        <taxon>Rhabditida</taxon>
        <taxon>Rhabditina</taxon>
        <taxon>Rhabditomorpha</taxon>
        <taxon>Strongyloidea</taxon>
        <taxon>Trichostrongylidae</taxon>
        <taxon>Teladorsagia</taxon>
    </lineage>
</organism>
<dbReference type="AlphaFoldDB" id="A0A2G9UID4"/>
<keyword evidence="2" id="KW-0732">Signal</keyword>
<evidence type="ECO:0000313" key="5">
    <source>
        <dbReference type="Proteomes" id="UP000230423"/>
    </source>
</evidence>
<dbReference type="Proteomes" id="UP000230423">
    <property type="component" value="Unassembled WGS sequence"/>
</dbReference>
<dbReference type="OrthoDB" id="5212at2759"/>
<dbReference type="InterPro" id="IPR052140">
    <property type="entry name" value="Dev_Signal_Hedgehog-like"/>
</dbReference>
<dbReference type="InterPro" id="IPR036844">
    <property type="entry name" value="Hint_dom_sf"/>
</dbReference>
<proteinExistence type="predicted"/>